<keyword evidence="2" id="KW-1185">Reference proteome</keyword>
<dbReference type="RefSeq" id="XP_040777345.1">
    <property type="nucleotide sequence ID" value="XM_040919630.1"/>
</dbReference>
<gene>
    <name evidence="1" type="ORF">M406DRAFT_322358</name>
</gene>
<proteinExistence type="predicted"/>
<protein>
    <submittedName>
        <fullName evidence="1">Uncharacterized protein</fullName>
    </submittedName>
</protein>
<comment type="caution">
    <text evidence="1">The sequence shown here is derived from an EMBL/GenBank/DDBJ whole genome shotgun (WGS) entry which is preliminary data.</text>
</comment>
<dbReference type="OrthoDB" id="1638493at2759"/>
<name>A0A9P5CPE3_CRYP1</name>
<sequence>MYPYAIINANPNAAIVDTFLKLSPDDILRFAINRFAYSRDRIVREVRLAYPNILFDRQSLGHAIQAVVGERCLAAGDEPENLLFNVYCGVYESSGGILDYEEDDETVRENMDKVDRRQKAAGWVLEDRHARLPSRWHAQTQRGRLEP</sequence>
<dbReference type="AlphaFoldDB" id="A0A9P5CPE3"/>
<dbReference type="EMBL" id="MU032347">
    <property type="protein sequence ID" value="KAF3766384.1"/>
    <property type="molecule type" value="Genomic_DNA"/>
</dbReference>
<reference evidence="1" key="1">
    <citation type="journal article" date="2020" name="Phytopathology">
        <title>Genome sequence of the chestnut blight fungus Cryphonectria parasitica EP155: A fundamental resource for an archetypical invasive plant pathogen.</title>
        <authorList>
            <person name="Crouch J.A."/>
            <person name="Dawe A."/>
            <person name="Aerts A."/>
            <person name="Barry K."/>
            <person name="Churchill A.C.L."/>
            <person name="Grimwood J."/>
            <person name="Hillman B."/>
            <person name="Milgroom M.G."/>
            <person name="Pangilinan J."/>
            <person name="Smith M."/>
            <person name="Salamov A."/>
            <person name="Schmutz J."/>
            <person name="Yadav J."/>
            <person name="Grigoriev I.V."/>
            <person name="Nuss D."/>
        </authorList>
    </citation>
    <scope>NUCLEOTIDE SEQUENCE</scope>
    <source>
        <strain evidence="1">EP155</strain>
    </source>
</reference>
<evidence type="ECO:0000313" key="2">
    <source>
        <dbReference type="Proteomes" id="UP000803844"/>
    </source>
</evidence>
<dbReference type="Proteomes" id="UP000803844">
    <property type="component" value="Unassembled WGS sequence"/>
</dbReference>
<dbReference type="GeneID" id="63836759"/>
<accession>A0A9P5CPE3</accession>
<evidence type="ECO:0000313" key="1">
    <source>
        <dbReference type="EMBL" id="KAF3766384.1"/>
    </source>
</evidence>
<organism evidence="1 2">
    <name type="scientific">Cryphonectria parasitica (strain ATCC 38755 / EP155)</name>
    <dbReference type="NCBI Taxonomy" id="660469"/>
    <lineage>
        <taxon>Eukaryota</taxon>
        <taxon>Fungi</taxon>
        <taxon>Dikarya</taxon>
        <taxon>Ascomycota</taxon>
        <taxon>Pezizomycotina</taxon>
        <taxon>Sordariomycetes</taxon>
        <taxon>Sordariomycetidae</taxon>
        <taxon>Diaporthales</taxon>
        <taxon>Cryphonectriaceae</taxon>
        <taxon>Cryphonectria-Endothia species complex</taxon>
        <taxon>Cryphonectria</taxon>
    </lineage>
</organism>